<dbReference type="Gene3D" id="1.20.5.170">
    <property type="match status" value="1"/>
</dbReference>
<feature type="compositionally biased region" description="Polar residues" evidence="8">
    <location>
        <begin position="125"/>
        <end position="139"/>
    </location>
</feature>
<feature type="region of interest" description="Disordered" evidence="8">
    <location>
        <begin position="118"/>
        <end position="145"/>
    </location>
</feature>
<dbReference type="PANTHER" id="PTHR46542">
    <property type="entry name" value="X-BOX BINDING PROTEIN 1"/>
    <property type="match status" value="1"/>
</dbReference>
<feature type="coiled-coil region" evidence="7">
    <location>
        <begin position="66"/>
        <end position="100"/>
    </location>
</feature>
<dbReference type="GO" id="GO:0005634">
    <property type="term" value="C:nucleus"/>
    <property type="evidence" value="ECO:0007669"/>
    <property type="project" value="TreeGrafter"/>
</dbReference>
<keyword evidence="1" id="KW-0832">Ubl conjugation</keyword>
<sequence length="228" mass="26082">MSILTPRTIVITTSNGPAKQGLLMDDLDEMTESGEPRKRRRLTHLTPDEKFLRRKLKNRVAAQTARDRKKAQMSDMEIKIAELEAQNRKLEEENITLKIHSDSLVTENHALKERLGQCGPITESGDATSNEMRTKSPGSAASAVPLPKEQISTSLRWMEQYQACAVILSMLMCSVYYHNVNKPNTNSRKRKQPHPVRLIRIKQETTQQNQPAEKWWGPHQQSWNPSMN</sequence>
<keyword evidence="2" id="KW-0805">Transcription regulation</keyword>
<keyword evidence="4" id="KW-0804">Transcription</keyword>
<evidence type="ECO:0000256" key="2">
    <source>
        <dbReference type="ARBA" id="ARBA00023015"/>
    </source>
</evidence>
<dbReference type="InterPro" id="IPR004827">
    <property type="entry name" value="bZIP"/>
</dbReference>
<feature type="domain" description="BZIP" evidence="9">
    <location>
        <begin position="48"/>
        <end position="111"/>
    </location>
</feature>
<keyword evidence="3" id="KW-0238">DNA-binding</keyword>
<protein>
    <recommendedName>
        <fullName evidence="6">X-box-binding protein 1</fullName>
    </recommendedName>
</protein>
<evidence type="ECO:0000256" key="5">
    <source>
        <dbReference type="ARBA" id="ARBA00023242"/>
    </source>
</evidence>
<evidence type="ECO:0000256" key="7">
    <source>
        <dbReference type="SAM" id="Coils"/>
    </source>
</evidence>
<dbReference type="Proteomes" id="UP001347796">
    <property type="component" value="Unassembled WGS sequence"/>
</dbReference>
<dbReference type="InterPro" id="IPR052470">
    <property type="entry name" value="ER_Stress-Reg_TF"/>
</dbReference>
<dbReference type="CDD" id="cd14691">
    <property type="entry name" value="bZIP_XBP1"/>
    <property type="match status" value="1"/>
</dbReference>
<name>A0AAN8K1E9_PATCE</name>
<evidence type="ECO:0000313" key="11">
    <source>
        <dbReference type="Proteomes" id="UP001347796"/>
    </source>
</evidence>
<evidence type="ECO:0000256" key="3">
    <source>
        <dbReference type="ARBA" id="ARBA00023125"/>
    </source>
</evidence>
<dbReference type="PROSITE" id="PS50217">
    <property type="entry name" value="BZIP"/>
    <property type="match status" value="1"/>
</dbReference>
<dbReference type="GO" id="GO:0000977">
    <property type="term" value="F:RNA polymerase II transcription regulatory region sequence-specific DNA binding"/>
    <property type="evidence" value="ECO:0007669"/>
    <property type="project" value="TreeGrafter"/>
</dbReference>
<evidence type="ECO:0000256" key="6">
    <source>
        <dbReference type="ARBA" id="ARBA00040165"/>
    </source>
</evidence>
<dbReference type="GO" id="GO:0000981">
    <property type="term" value="F:DNA-binding transcription factor activity, RNA polymerase II-specific"/>
    <property type="evidence" value="ECO:0007669"/>
    <property type="project" value="TreeGrafter"/>
</dbReference>
<dbReference type="SUPFAM" id="SSF57959">
    <property type="entry name" value="Leucine zipper domain"/>
    <property type="match status" value="1"/>
</dbReference>
<dbReference type="PANTHER" id="PTHR46542:SF1">
    <property type="entry name" value="X-BOX BINDING PROTEIN 1"/>
    <property type="match status" value="1"/>
</dbReference>
<gene>
    <name evidence="10" type="ORF">SNE40_002615</name>
</gene>
<keyword evidence="5" id="KW-0539">Nucleus</keyword>
<feature type="region of interest" description="Disordered" evidence="8">
    <location>
        <begin position="203"/>
        <end position="228"/>
    </location>
</feature>
<evidence type="ECO:0000256" key="1">
    <source>
        <dbReference type="ARBA" id="ARBA00022843"/>
    </source>
</evidence>
<comment type="caution">
    <text evidence="10">The sequence shown here is derived from an EMBL/GenBank/DDBJ whole genome shotgun (WGS) entry which is preliminary data.</text>
</comment>
<evidence type="ECO:0000313" key="10">
    <source>
        <dbReference type="EMBL" id="KAK6190838.1"/>
    </source>
</evidence>
<organism evidence="10 11">
    <name type="scientific">Patella caerulea</name>
    <name type="common">Rayed Mediterranean limpet</name>
    <dbReference type="NCBI Taxonomy" id="87958"/>
    <lineage>
        <taxon>Eukaryota</taxon>
        <taxon>Metazoa</taxon>
        <taxon>Spiralia</taxon>
        <taxon>Lophotrochozoa</taxon>
        <taxon>Mollusca</taxon>
        <taxon>Gastropoda</taxon>
        <taxon>Patellogastropoda</taxon>
        <taxon>Patelloidea</taxon>
        <taxon>Patellidae</taxon>
        <taxon>Patella</taxon>
    </lineage>
</organism>
<evidence type="ECO:0000256" key="8">
    <source>
        <dbReference type="SAM" id="MobiDB-lite"/>
    </source>
</evidence>
<keyword evidence="11" id="KW-1185">Reference proteome</keyword>
<reference evidence="10 11" key="1">
    <citation type="submission" date="2024-01" db="EMBL/GenBank/DDBJ databases">
        <title>The genome of the rayed Mediterranean limpet Patella caerulea (Linnaeus, 1758).</title>
        <authorList>
            <person name="Anh-Thu Weber A."/>
            <person name="Halstead-Nussloch G."/>
        </authorList>
    </citation>
    <scope>NUCLEOTIDE SEQUENCE [LARGE SCALE GENOMIC DNA]</scope>
    <source>
        <strain evidence="10">AATW-2023a</strain>
        <tissue evidence="10">Whole specimen</tissue>
    </source>
</reference>
<keyword evidence="7" id="KW-0175">Coiled coil</keyword>
<evidence type="ECO:0000259" key="9">
    <source>
        <dbReference type="PROSITE" id="PS50217"/>
    </source>
</evidence>
<dbReference type="AlphaFoldDB" id="A0AAN8K1E9"/>
<dbReference type="SMART" id="SM00338">
    <property type="entry name" value="BRLZ"/>
    <property type="match status" value="1"/>
</dbReference>
<proteinExistence type="predicted"/>
<dbReference type="Pfam" id="PF07716">
    <property type="entry name" value="bZIP_2"/>
    <property type="match status" value="1"/>
</dbReference>
<feature type="compositionally biased region" description="Polar residues" evidence="8">
    <location>
        <begin position="219"/>
        <end position="228"/>
    </location>
</feature>
<evidence type="ECO:0000256" key="4">
    <source>
        <dbReference type="ARBA" id="ARBA00023163"/>
    </source>
</evidence>
<dbReference type="PROSITE" id="PS00036">
    <property type="entry name" value="BZIP_BASIC"/>
    <property type="match status" value="1"/>
</dbReference>
<accession>A0AAN8K1E9</accession>
<dbReference type="InterPro" id="IPR046347">
    <property type="entry name" value="bZIP_sf"/>
</dbReference>
<dbReference type="EMBL" id="JAZGQO010000002">
    <property type="protein sequence ID" value="KAK6190838.1"/>
    <property type="molecule type" value="Genomic_DNA"/>
</dbReference>